<evidence type="ECO:0000256" key="1">
    <source>
        <dbReference type="SAM" id="MobiDB-lite"/>
    </source>
</evidence>
<reference evidence="2 3" key="1">
    <citation type="submission" date="2024-02" db="EMBL/GenBank/DDBJ databases">
        <title>A chromosome-level genome assembly of Drosophila madeirensis, a fruit fly species endemic to Madeira island.</title>
        <authorList>
            <person name="Tomihara K."/>
            <person name="Llopart A."/>
            <person name="Yamamoto D."/>
        </authorList>
    </citation>
    <scope>NUCLEOTIDE SEQUENCE [LARGE SCALE GENOMIC DNA]</scope>
    <source>
        <strain evidence="2 3">RF1</strain>
    </source>
</reference>
<evidence type="ECO:0000313" key="2">
    <source>
        <dbReference type="EMBL" id="BFF99895.1"/>
    </source>
</evidence>
<gene>
    <name evidence="2" type="ORF">DMAD_00027</name>
</gene>
<accession>A0AAU9FWG2</accession>
<keyword evidence="3" id="KW-1185">Reference proteome</keyword>
<evidence type="ECO:0000313" key="3">
    <source>
        <dbReference type="Proteomes" id="UP001500889"/>
    </source>
</evidence>
<name>A0AAU9FWG2_DROMD</name>
<dbReference type="AlphaFoldDB" id="A0AAU9FWG2"/>
<feature type="region of interest" description="Disordered" evidence="1">
    <location>
        <begin position="1"/>
        <end position="81"/>
    </location>
</feature>
<sequence length="81" mass="8655">MAARLNEVPVEKRGQGPPAADMSESETEEASVQSIPVFPEKKSNGEGMEETDKATPAGVSGSNDQTNMEQKVPEYTTVQSN</sequence>
<dbReference type="Proteomes" id="UP001500889">
    <property type="component" value="Chromosome A"/>
</dbReference>
<dbReference type="EMBL" id="AP029266">
    <property type="protein sequence ID" value="BFF99895.1"/>
    <property type="molecule type" value="Genomic_DNA"/>
</dbReference>
<organism evidence="2 3">
    <name type="scientific">Drosophila madeirensis</name>
    <name type="common">Fruit fly</name>
    <dbReference type="NCBI Taxonomy" id="30013"/>
    <lineage>
        <taxon>Eukaryota</taxon>
        <taxon>Metazoa</taxon>
        <taxon>Ecdysozoa</taxon>
        <taxon>Arthropoda</taxon>
        <taxon>Hexapoda</taxon>
        <taxon>Insecta</taxon>
        <taxon>Pterygota</taxon>
        <taxon>Neoptera</taxon>
        <taxon>Endopterygota</taxon>
        <taxon>Diptera</taxon>
        <taxon>Brachycera</taxon>
        <taxon>Muscomorpha</taxon>
        <taxon>Ephydroidea</taxon>
        <taxon>Drosophilidae</taxon>
        <taxon>Drosophila</taxon>
        <taxon>Sophophora</taxon>
    </lineage>
</organism>
<feature type="compositionally biased region" description="Polar residues" evidence="1">
    <location>
        <begin position="60"/>
        <end position="69"/>
    </location>
</feature>
<protein>
    <submittedName>
        <fullName evidence="2">Uncharacterized protein</fullName>
    </submittedName>
</protein>
<proteinExistence type="predicted"/>